<accession>A0AB37ZDD6</accession>
<name>A0AB37ZDD6_9PSED</name>
<proteinExistence type="predicted"/>
<protein>
    <submittedName>
        <fullName evidence="1">Uncharacterized protein</fullName>
    </submittedName>
</protein>
<organism evidence="1 2">
    <name type="scientific">Pseudomonas peli</name>
    <dbReference type="NCBI Taxonomy" id="592361"/>
    <lineage>
        <taxon>Bacteria</taxon>
        <taxon>Pseudomonadati</taxon>
        <taxon>Pseudomonadota</taxon>
        <taxon>Gammaproteobacteria</taxon>
        <taxon>Pseudomonadales</taxon>
        <taxon>Pseudomonadaceae</taxon>
        <taxon>Pseudomonas</taxon>
    </lineage>
</organism>
<dbReference type="Proteomes" id="UP000242418">
    <property type="component" value="Unassembled WGS sequence"/>
</dbReference>
<dbReference type="EMBL" id="FMTL01000011">
    <property type="protein sequence ID" value="SCW89733.1"/>
    <property type="molecule type" value="Genomic_DNA"/>
</dbReference>
<gene>
    <name evidence="1" type="ORF">SAMN05216370_0074</name>
</gene>
<evidence type="ECO:0000313" key="2">
    <source>
        <dbReference type="Proteomes" id="UP000242418"/>
    </source>
</evidence>
<reference evidence="1 2" key="1">
    <citation type="submission" date="2016-10" db="EMBL/GenBank/DDBJ databases">
        <authorList>
            <person name="Varghese N."/>
            <person name="Submissions S."/>
        </authorList>
    </citation>
    <scope>NUCLEOTIDE SEQUENCE [LARGE SCALE GENOMIC DNA]</scope>
    <source>
        <strain evidence="1 2">DSM 17833</strain>
    </source>
</reference>
<dbReference type="AlphaFoldDB" id="A0AB37ZDD6"/>
<comment type="caution">
    <text evidence="1">The sequence shown here is derived from an EMBL/GenBank/DDBJ whole genome shotgun (WGS) entry which is preliminary data.</text>
</comment>
<keyword evidence="2" id="KW-1185">Reference proteome</keyword>
<sequence>MQPTRIICKQPDAIGGDYATTILPEDHQGPVSLVVRNSKGKRAIEATFPTLKEANTAACYAVSPGGGYSEVEIIDGAGHPVTHTDWQEWAM</sequence>
<evidence type="ECO:0000313" key="1">
    <source>
        <dbReference type="EMBL" id="SCW89733.1"/>
    </source>
</evidence>